<dbReference type="EMBL" id="LAVV01009928">
    <property type="protein sequence ID" value="KNZ49792.1"/>
    <property type="molecule type" value="Genomic_DNA"/>
</dbReference>
<dbReference type="VEuPathDB" id="FungiDB:VP01_4787g1"/>
<keyword evidence="1" id="KW-0812">Transmembrane</keyword>
<evidence type="ECO:0000313" key="2">
    <source>
        <dbReference type="EMBL" id="KNZ49792.1"/>
    </source>
</evidence>
<feature type="transmembrane region" description="Helical" evidence="1">
    <location>
        <begin position="242"/>
        <end position="262"/>
    </location>
</feature>
<evidence type="ECO:0000313" key="3">
    <source>
        <dbReference type="Proteomes" id="UP000037035"/>
    </source>
</evidence>
<keyword evidence="1" id="KW-1133">Transmembrane helix</keyword>
<proteinExistence type="predicted"/>
<keyword evidence="3" id="KW-1185">Reference proteome</keyword>
<comment type="caution">
    <text evidence="2">The sequence shown here is derived from an EMBL/GenBank/DDBJ whole genome shotgun (WGS) entry which is preliminary data.</text>
</comment>
<evidence type="ECO:0000256" key="1">
    <source>
        <dbReference type="SAM" id="Phobius"/>
    </source>
</evidence>
<dbReference type="AlphaFoldDB" id="A0A0L6UNF1"/>
<sequence>MAGGWPDVTCHVVTIDWSWCCVCLTPQAPRCTKSRPPWLLSRLGLPLKHPPNSHPPNPPPMPAPPYSLPVPSLLRIFFTAYKSLILLLLTTSKDNTISIPKSLKILCFVYFGPPQLSVCTMLSAAATAETCSYSLAYKGSTPVHLELGTCGPMEHFQGFNQKCLKPLEDRLIHIAQILLCRSKVHFKSSSQTERASKLVISTRLNLPNNTLQPFRAFGEVSLLDPFNFNPCLQAPLRINNKIIFILLFLDHFFLTLNIPWIFIPIHFHLSRNAQRSPLLKFLDHFAPPVARRNLAWYQVGCHLCQSAGGANKYKPVPCCMCCQQVFLIVNLQNHEHYTTEKERQHGLTLCSQIPTLGQTNLVDRLV</sequence>
<protein>
    <submittedName>
        <fullName evidence="2">Uncharacterized protein</fullName>
    </submittedName>
</protein>
<keyword evidence="1" id="KW-0472">Membrane</keyword>
<gene>
    <name evidence="2" type="ORF">VP01_4787g1</name>
</gene>
<organism evidence="2 3">
    <name type="scientific">Puccinia sorghi</name>
    <dbReference type="NCBI Taxonomy" id="27349"/>
    <lineage>
        <taxon>Eukaryota</taxon>
        <taxon>Fungi</taxon>
        <taxon>Dikarya</taxon>
        <taxon>Basidiomycota</taxon>
        <taxon>Pucciniomycotina</taxon>
        <taxon>Pucciniomycetes</taxon>
        <taxon>Pucciniales</taxon>
        <taxon>Pucciniaceae</taxon>
        <taxon>Puccinia</taxon>
    </lineage>
</organism>
<reference evidence="2 3" key="1">
    <citation type="submission" date="2015-08" db="EMBL/GenBank/DDBJ databases">
        <title>Next Generation Sequencing and Analysis of the Genome of Puccinia sorghi L Schw, the Causal Agent of Maize Common Rust.</title>
        <authorList>
            <person name="Rochi L."/>
            <person name="Burguener G."/>
            <person name="Darino M."/>
            <person name="Turjanski A."/>
            <person name="Kreff E."/>
            <person name="Dieguez M.J."/>
            <person name="Sacco F."/>
        </authorList>
    </citation>
    <scope>NUCLEOTIDE SEQUENCE [LARGE SCALE GENOMIC DNA]</scope>
    <source>
        <strain evidence="2 3">RO10H11247</strain>
    </source>
</reference>
<accession>A0A0L6UNF1</accession>
<name>A0A0L6UNF1_9BASI</name>
<dbReference type="Proteomes" id="UP000037035">
    <property type="component" value="Unassembled WGS sequence"/>
</dbReference>